<accession>A0A8J3J6F6</accession>
<comment type="caution">
    <text evidence="2">The sequence shown here is derived from an EMBL/GenBank/DDBJ whole genome shotgun (WGS) entry which is preliminary data.</text>
</comment>
<reference evidence="2" key="1">
    <citation type="submission" date="2021-01" db="EMBL/GenBank/DDBJ databases">
        <title>Whole genome shotgun sequence of Actinocatenispora rupis NBRC 107355.</title>
        <authorList>
            <person name="Komaki H."/>
            <person name="Tamura T."/>
        </authorList>
    </citation>
    <scope>NUCLEOTIDE SEQUENCE</scope>
    <source>
        <strain evidence="2">NBRC 107355</strain>
    </source>
</reference>
<feature type="transmembrane region" description="Helical" evidence="1">
    <location>
        <begin position="64"/>
        <end position="86"/>
    </location>
</feature>
<keyword evidence="3" id="KW-1185">Reference proteome</keyword>
<dbReference type="RefSeq" id="WP_203656814.1">
    <property type="nucleotide sequence ID" value="NZ_BAAAZM010000019.1"/>
</dbReference>
<keyword evidence="1" id="KW-0472">Membrane</keyword>
<keyword evidence="1" id="KW-0812">Transmembrane</keyword>
<sequence length="168" mass="17419">MSDLVAIGYRDVTTAEGAREKILDLQREGLITVRDAAIVEARPDGKIKLHQTRSTTGYGAAGGAMWGGLIGLLFFAPLLGMAVGAAGGALAGKLTDVGVDDSFMKDIGATLQPGTAALFLLVDQVTLDKVVAGLAPFHFDGKILRTSLSADAEQHLRDVAAQARADAT</sequence>
<dbReference type="InterPro" id="IPR009200">
    <property type="entry name" value="DUF1269_membrane"/>
</dbReference>
<dbReference type="EMBL" id="BOMB01000010">
    <property type="protein sequence ID" value="GID11067.1"/>
    <property type="molecule type" value="Genomic_DNA"/>
</dbReference>
<evidence type="ECO:0000313" key="2">
    <source>
        <dbReference type="EMBL" id="GID11067.1"/>
    </source>
</evidence>
<proteinExistence type="predicted"/>
<evidence type="ECO:0000256" key="1">
    <source>
        <dbReference type="SAM" id="Phobius"/>
    </source>
</evidence>
<gene>
    <name evidence="2" type="ORF">Aru02nite_19560</name>
</gene>
<dbReference type="Pfam" id="PF06897">
    <property type="entry name" value="DUF1269"/>
    <property type="match status" value="1"/>
</dbReference>
<evidence type="ECO:0000313" key="3">
    <source>
        <dbReference type="Proteomes" id="UP000612808"/>
    </source>
</evidence>
<organism evidence="2 3">
    <name type="scientific">Actinocatenispora rupis</name>
    <dbReference type="NCBI Taxonomy" id="519421"/>
    <lineage>
        <taxon>Bacteria</taxon>
        <taxon>Bacillati</taxon>
        <taxon>Actinomycetota</taxon>
        <taxon>Actinomycetes</taxon>
        <taxon>Micromonosporales</taxon>
        <taxon>Micromonosporaceae</taxon>
        <taxon>Actinocatenispora</taxon>
    </lineage>
</organism>
<dbReference type="AlphaFoldDB" id="A0A8J3J6F6"/>
<name>A0A8J3J6F6_9ACTN</name>
<keyword evidence="1" id="KW-1133">Transmembrane helix</keyword>
<protein>
    <submittedName>
        <fullName evidence="2">Membrane protein</fullName>
    </submittedName>
</protein>
<dbReference type="Proteomes" id="UP000612808">
    <property type="component" value="Unassembled WGS sequence"/>
</dbReference>